<sequence length="27" mass="2993">MNLSIFPSLSQVKSDKIPLTTGLRSCR</sequence>
<organism evidence="1">
    <name type="scientific">Rhizophora mucronata</name>
    <name type="common">Asiatic mangrove</name>
    <dbReference type="NCBI Taxonomy" id="61149"/>
    <lineage>
        <taxon>Eukaryota</taxon>
        <taxon>Viridiplantae</taxon>
        <taxon>Streptophyta</taxon>
        <taxon>Embryophyta</taxon>
        <taxon>Tracheophyta</taxon>
        <taxon>Spermatophyta</taxon>
        <taxon>Magnoliopsida</taxon>
        <taxon>eudicotyledons</taxon>
        <taxon>Gunneridae</taxon>
        <taxon>Pentapetalae</taxon>
        <taxon>rosids</taxon>
        <taxon>fabids</taxon>
        <taxon>Malpighiales</taxon>
        <taxon>Rhizophoraceae</taxon>
        <taxon>Rhizophora</taxon>
    </lineage>
</organism>
<name>A0A2P2PKU0_RHIMU</name>
<evidence type="ECO:0000313" key="1">
    <source>
        <dbReference type="EMBL" id="MBX55356.1"/>
    </source>
</evidence>
<protein>
    <submittedName>
        <fullName evidence="1">Arginine decarboxylase</fullName>
    </submittedName>
</protein>
<dbReference type="AlphaFoldDB" id="A0A2P2PKU0"/>
<proteinExistence type="predicted"/>
<accession>A0A2P2PKU0</accession>
<dbReference type="EMBL" id="GGEC01074872">
    <property type="protein sequence ID" value="MBX55356.1"/>
    <property type="molecule type" value="Transcribed_RNA"/>
</dbReference>
<reference evidence="1" key="1">
    <citation type="submission" date="2018-02" db="EMBL/GenBank/DDBJ databases">
        <title>Rhizophora mucronata_Transcriptome.</title>
        <authorList>
            <person name="Meera S.P."/>
            <person name="Sreeshan A."/>
            <person name="Augustine A."/>
        </authorList>
    </citation>
    <scope>NUCLEOTIDE SEQUENCE</scope>
    <source>
        <tissue evidence="1">Leaf</tissue>
    </source>
</reference>